<reference evidence="1 3" key="1">
    <citation type="journal article" date="2014" name="BMC Genomics">
        <title>Genome sequence of Anopheles sinensis provides insight into genetics basis of mosquito competence for malaria parasites.</title>
        <authorList>
            <person name="Zhou D."/>
            <person name="Zhang D."/>
            <person name="Ding G."/>
            <person name="Shi L."/>
            <person name="Hou Q."/>
            <person name="Ye Y."/>
            <person name="Xu Y."/>
            <person name="Zhou H."/>
            <person name="Xiong C."/>
            <person name="Li S."/>
            <person name="Yu J."/>
            <person name="Hong S."/>
            <person name="Yu X."/>
            <person name="Zou P."/>
            <person name="Chen C."/>
            <person name="Chang X."/>
            <person name="Wang W."/>
            <person name="Lv Y."/>
            <person name="Sun Y."/>
            <person name="Ma L."/>
            <person name="Shen B."/>
            <person name="Zhu C."/>
        </authorList>
    </citation>
    <scope>NUCLEOTIDE SEQUENCE [LARGE SCALE GENOMIC DNA]</scope>
</reference>
<protein>
    <submittedName>
        <fullName evidence="1 2">Putative cell division protein</fullName>
    </submittedName>
</protein>
<evidence type="ECO:0000313" key="2">
    <source>
        <dbReference type="EnsemblMetazoa" id="ASIC015092-PA"/>
    </source>
</evidence>
<dbReference type="AlphaFoldDB" id="A0A084WAB7"/>
<dbReference type="VEuPathDB" id="VectorBase:ASIC015092"/>
<proteinExistence type="predicted"/>
<evidence type="ECO:0000313" key="1">
    <source>
        <dbReference type="EMBL" id="KFB47161.1"/>
    </source>
</evidence>
<sequence>MTNAAHTASAKRNVVRFCQNGKSQEYRNILDPRGRKTEFYNVLLTLCTVNFPNCDVIACNPSPVLAEIACNCERHTRNTVDVANAAITESDFGMLVRAACRLRYLIDIFRFRHQQRM</sequence>
<accession>A0A084WAB7</accession>
<dbReference type="EMBL" id="ATLV01022062">
    <property type="status" value="NOT_ANNOTATED_CDS"/>
    <property type="molecule type" value="Genomic_DNA"/>
</dbReference>
<organism evidence="1">
    <name type="scientific">Anopheles sinensis</name>
    <name type="common">Mosquito</name>
    <dbReference type="NCBI Taxonomy" id="74873"/>
    <lineage>
        <taxon>Eukaryota</taxon>
        <taxon>Metazoa</taxon>
        <taxon>Ecdysozoa</taxon>
        <taxon>Arthropoda</taxon>
        <taxon>Hexapoda</taxon>
        <taxon>Insecta</taxon>
        <taxon>Pterygota</taxon>
        <taxon>Neoptera</taxon>
        <taxon>Endopterygota</taxon>
        <taxon>Diptera</taxon>
        <taxon>Nematocera</taxon>
        <taxon>Culicoidea</taxon>
        <taxon>Culicidae</taxon>
        <taxon>Anophelinae</taxon>
        <taxon>Anopheles</taxon>
    </lineage>
</organism>
<keyword evidence="1" id="KW-0132">Cell division</keyword>
<dbReference type="Proteomes" id="UP000030765">
    <property type="component" value="Unassembled WGS sequence"/>
</dbReference>
<keyword evidence="3" id="KW-1185">Reference proteome</keyword>
<keyword evidence="1" id="KW-0131">Cell cycle</keyword>
<dbReference type="EnsemblMetazoa" id="ASIC015092-RA">
    <property type="protein sequence ID" value="ASIC015092-PA"/>
    <property type="gene ID" value="ASIC015092"/>
</dbReference>
<dbReference type="GO" id="GO:0051301">
    <property type="term" value="P:cell division"/>
    <property type="evidence" value="ECO:0007669"/>
    <property type="project" value="UniProtKB-KW"/>
</dbReference>
<evidence type="ECO:0000313" key="3">
    <source>
        <dbReference type="Proteomes" id="UP000030765"/>
    </source>
</evidence>
<dbReference type="EMBL" id="KE525327">
    <property type="protein sequence ID" value="KFB47161.1"/>
    <property type="molecule type" value="Genomic_DNA"/>
</dbReference>
<reference evidence="2" key="2">
    <citation type="submission" date="2020-05" db="UniProtKB">
        <authorList>
            <consortium name="EnsemblMetazoa"/>
        </authorList>
    </citation>
    <scope>IDENTIFICATION</scope>
</reference>
<gene>
    <name evidence="1" type="ORF">ZHAS_00015092</name>
</gene>
<name>A0A084WAB7_ANOSI</name>